<sequence length="156" mass="16826">MASLVETEWDNPRGCKATLLQLTADGLEAMVVAHKCVCSTRTKHTHTKHTVIPPPALYVVCQEGNIKETLAEEPGVKRGPAEAACKVQGPRGVRRTSGPGEEGEPGKRDVVSRRARFGSTRKAVGLRSEMDLSSEVRVNKGDEGDPDERGWAPGAR</sequence>
<accession>A0ACB9VRF4</accession>
<evidence type="ECO:0000313" key="1">
    <source>
        <dbReference type="EMBL" id="KAI4802364.1"/>
    </source>
</evidence>
<evidence type="ECO:0000313" key="2">
    <source>
        <dbReference type="Proteomes" id="UP001057452"/>
    </source>
</evidence>
<proteinExistence type="predicted"/>
<gene>
    <name evidence="1" type="ORF">KUCAC02_020205</name>
</gene>
<comment type="caution">
    <text evidence="1">The sequence shown here is derived from an EMBL/GenBank/DDBJ whole genome shotgun (WGS) entry which is preliminary data.</text>
</comment>
<protein>
    <submittedName>
        <fullName evidence="1">Uncharacterized protein</fullName>
    </submittedName>
</protein>
<name>A0ACB9VRF4_CHAAC</name>
<dbReference type="Proteomes" id="UP001057452">
    <property type="component" value="Chromosome 24"/>
</dbReference>
<reference evidence="1" key="1">
    <citation type="submission" date="2022-05" db="EMBL/GenBank/DDBJ databases">
        <title>Chromosome-level genome of Chaenocephalus aceratus.</title>
        <authorList>
            <person name="Park H."/>
        </authorList>
    </citation>
    <scope>NUCLEOTIDE SEQUENCE</scope>
    <source>
        <strain evidence="1">KU_202001</strain>
    </source>
</reference>
<dbReference type="EMBL" id="CM043808">
    <property type="protein sequence ID" value="KAI4802364.1"/>
    <property type="molecule type" value="Genomic_DNA"/>
</dbReference>
<keyword evidence="2" id="KW-1185">Reference proteome</keyword>
<organism evidence="1 2">
    <name type="scientific">Chaenocephalus aceratus</name>
    <name type="common">Blackfin icefish</name>
    <name type="synonym">Chaenichthys aceratus</name>
    <dbReference type="NCBI Taxonomy" id="36190"/>
    <lineage>
        <taxon>Eukaryota</taxon>
        <taxon>Metazoa</taxon>
        <taxon>Chordata</taxon>
        <taxon>Craniata</taxon>
        <taxon>Vertebrata</taxon>
        <taxon>Euteleostomi</taxon>
        <taxon>Actinopterygii</taxon>
        <taxon>Neopterygii</taxon>
        <taxon>Teleostei</taxon>
        <taxon>Neoteleostei</taxon>
        <taxon>Acanthomorphata</taxon>
        <taxon>Eupercaria</taxon>
        <taxon>Perciformes</taxon>
        <taxon>Notothenioidei</taxon>
        <taxon>Channichthyidae</taxon>
        <taxon>Chaenocephalus</taxon>
    </lineage>
</organism>